<reference evidence="2" key="1">
    <citation type="journal article" date="2023" name="Plant Biotechnol. J.">
        <title>Chromosome-level wild Hevea brasiliensis genome provides new tools for genomic-assisted breeding and valuable loci to elevate rubber yield.</title>
        <authorList>
            <person name="Cheng H."/>
            <person name="Song X."/>
            <person name="Hu Y."/>
            <person name="Wu T."/>
            <person name="Yang Q."/>
            <person name="An Z."/>
            <person name="Feng S."/>
            <person name="Deng Z."/>
            <person name="Wu W."/>
            <person name="Zeng X."/>
            <person name="Tu M."/>
            <person name="Wang X."/>
            <person name="Huang H."/>
        </authorList>
    </citation>
    <scope>NUCLEOTIDE SEQUENCE</scope>
    <source>
        <strain evidence="2">MT/VB/25A 57/8</strain>
    </source>
</reference>
<evidence type="ECO:0000313" key="2">
    <source>
        <dbReference type="EMBL" id="KAJ9187166.1"/>
    </source>
</evidence>
<evidence type="ECO:0000313" key="3">
    <source>
        <dbReference type="Proteomes" id="UP001174677"/>
    </source>
</evidence>
<evidence type="ECO:0000259" key="1">
    <source>
        <dbReference type="Pfam" id="PF10536"/>
    </source>
</evidence>
<dbReference type="InterPro" id="IPR019557">
    <property type="entry name" value="AminoTfrase-like_pln_mobile"/>
</dbReference>
<dbReference type="InterPro" id="IPR044824">
    <property type="entry name" value="MAIN-like"/>
</dbReference>
<sequence length="147" mass="17292">MTTQQERRDYIVPGPIDKELLRLQPQHRSKGIWNGTVEHEVVTCSRQGLILHTDIDDRIVPHLRDYGFISIARLGFFSLDWHLISAFVERWRPKTHTFMMLIGECTITLQDVSIISGLPVHGSVRIECHADRRKFVRHYWELDHPQK</sequence>
<gene>
    <name evidence="2" type="ORF">P3X46_002654</name>
</gene>
<feature type="domain" description="Aminotransferase-like plant mobile" evidence="1">
    <location>
        <begin position="67"/>
        <end position="123"/>
    </location>
</feature>
<accession>A0ABQ9N4H3</accession>
<comment type="caution">
    <text evidence="2">The sequence shown here is derived from an EMBL/GenBank/DDBJ whole genome shotgun (WGS) entry which is preliminary data.</text>
</comment>
<organism evidence="2 3">
    <name type="scientific">Hevea brasiliensis</name>
    <name type="common">Para rubber tree</name>
    <name type="synonym">Siphonia brasiliensis</name>
    <dbReference type="NCBI Taxonomy" id="3981"/>
    <lineage>
        <taxon>Eukaryota</taxon>
        <taxon>Viridiplantae</taxon>
        <taxon>Streptophyta</taxon>
        <taxon>Embryophyta</taxon>
        <taxon>Tracheophyta</taxon>
        <taxon>Spermatophyta</taxon>
        <taxon>Magnoliopsida</taxon>
        <taxon>eudicotyledons</taxon>
        <taxon>Gunneridae</taxon>
        <taxon>Pentapetalae</taxon>
        <taxon>rosids</taxon>
        <taxon>fabids</taxon>
        <taxon>Malpighiales</taxon>
        <taxon>Euphorbiaceae</taxon>
        <taxon>Crotonoideae</taxon>
        <taxon>Micrandreae</taxon>
        <taxon>Hevea</taxon>
    </lineage>
</organism>
<dbReference type="PANTHER" id="PTHR46033:SF8">
    <property type="entry name" value="PROTEIN MAINTENANCE OF MERISTEMS-LIKE"/>
    <property type="match status" value="1"/>
</dbReference>
<proteinExistence type="predicted"/>
<dbReference type="EMBL" id="JARPOI010000002">
    <property type="protein sequence ID" value="KAJ9187166.1"/>
    <property type="molecule type" value="Genomic_DNA"/>
</dbReference>
<dbReference type="Proteomes" id="UP001174677">
    <property type="component" value="Chromosome 2"/>
</dbReference>
<keyword evidence="3" id="KW-1185">Reference proteome</keyword>
<protein>
    <recommendedName>
        <fullName evidence="1">Aminotransferase-like plant mobile domain-containing protein</fullName>
    </recommendedName>
</protein>
<dbReference type="Pfam" id="PF10536">
    <property type="entry name" value="PMD"/>
    <property type="match status" value="1"/>
</dbReference>
<name>A0ABQ9N4H3_HEVBR</name>
<dbReference type="PANTHER" id="PTHR46033">
    <property type="entry name" value="PROTEIN MAIN-LIKE 2"/>
    <property type="match status" value="1"/>
</dbReference>